<evidence type="ECO:0000313" key="4">
    <source>
        <dbReference type="Proteomes" id="UP000032221"/>
    </source>
</evidence>
<dbReference type="InterPro" id="IPR003477">
    <property type="entry name" value="PemK-like"/>
</dbReference>
<reference evidence="3 4" key="1">
    <citation type="submission" date="2015-01" db="EMBL/GenBank/DDBJ databases">
        <title>Genome sequence of Mycobacterium llatzerense and Mycobacterium immunogenum recovered from brain abscess.</title>
        <authorList>
            <person name="Greninger A.L."/>
            <person name="Langelier C."/>
            <person name="Cunningham G."/>
            <person name="Chiu C.Y."/>
            <person name="Miller S."/>
        </authorList>
    </citation>
    <scope>NUCLEOTIDE SEQUENCE [LARGE SCALE GENOMIC DNA]</scope>
    <source>
        <strain evidence="3 4">CLUC14</strain>
    </source>
</reference>
<evidence type="ECO:0000256" key="2">
    <source>
        <dbReference type="ARBA" id="ARBA00022649"/>
    </source>
</evidence>
<dbReference type="AlphaFoldDB" id="A0A0D1LII3"/>
<dbReference type="SUPFAM" id="SSF50118">
    <property type="entry name" value="Cell growth inhibitor/plasmid maintenance toxic component"/>
    <property type="match status" value="1"/>
</dbReference>
<evidence type="ECO:0000256" key="1">
    <source>
        <dbReference type="ARBA" id="ARBA00007521"/>
    </source>
</evidence>
<dbReference type="InterPro" id="IPR011067">
    <property type="entry name" value="Plasmid_toxin/cell-grow_inhib"/>
</dbReference>
<evidence type="ECO:0008006" key="5">
    <source>
        <dbReference type="Google" id="ProtNLM"/>
    </source>
</evidence>
<protein>
    <recommendedName>
        <fullName evidence="5">Growth inhibitor PemK</fullName>
    </recommendedName>
</protein>
<organism evidence="3 4">
    <name type="scientific">Mycolicibacterium llatzerense</name>
    <dbReference type="NCBI Taxonomy" id="280871"/>
    <lineage>
        <taxon>Bacteria</taxon>
        <taxon>Bacillati</taxon>
        <taxon>Actinomycetota</taxon>
        <taxon>Actinomycetes</taxon>
        <taxon>Mycobacteriales</taxon>
        <taxon>Mycobacteriaceae</taxon>
        <taxon>Mycolicibacterium</taxon>
    </lineage>
</organism>
<dbReference type="EMBL" id="JXST01000004">
    <property type="protein sequence ID" value="KIU18287.1"/>
    <property type="molecule type" value="Genomic_DNA"/>
</dbReference>
<comment type="similarity">
    <text evidence="1">Belongs to the PemK/MazF family.</text>
</comment>
<dbReference type="Gene3D" id="2.30.30.110">
    <property type="match status" value="1"/>
</dbReference>
<accession>A0A0D1LII3</accession>
<gene>
    <name evidence="3" type="ORF">TL10_04465</name>
</gene>
<dbReference type="GO" id="GO:0003677">
    <property type="term" value="F:DNA binding"/>
    <property type="evidence" value="ECO:0007669"/>
    <property type="project" value="InterPro"/>
</dbReference>
<name>A0A0D1LII3_9MYCO</name>
<dbReference type="Proteomes" id="UP000032221">
    <property type="component" value="Unassembled WGS sequence"/>
</dbReference>
<dbReference type="RefSeq" id="WP_043984658.1">
    <property type="nucleotide sequence ID" value="NZ_JXST01000004.1"/>
</dbReference>
<dbReference type="PATRIC" id="fig|280871.6.peg.914"/>
<dbReference type="Pfam" id="PF02452">
    <property type="entry name" value="PemK_toxin"/>
    <property type="match status" value="1"/>
</dbReference>
<sequence length="130" mass="14865">MALKTIQYRGVYQVLDTDLRLHPHPDDRNQKDTNKKRYFVVLSNREVCYSDDWKYVVGCPTSTDDDQATEYCVHAPKGAGNLPQDCWIRVPAVQPLDKSVLHKGQYCGELKGDPRERLEEAIVDMIGLLT</sequence>
<keyword evidence="2" id="KW-1277">Toxin-antitoxin system</keyword>
<keyword evidence="4" id="KW-1185">Reference proteome</keyword>
<dbReference type="OrthoDB" id="3432095at2"/>
<comment type="caution">
    <text evidence="3">The sequence shown here is derived from an EMBL/GenBank/DDBJ whole genome shotgun (WGS) entry which is preliminary data.</text>
</comment>
<evidence type="ECO:0000313" key="3">
    <source>
        <dbReference type="EMBL" id="KIU18287.1"/>
    </source>
</evidence>
<proteinExistence type="inferred from homology"/>